<gene>
    <name evidence="2" type="ORF">S12H4_38494</name>
</gene>
<dbReference type="AlphaFoldDB" id="X1SI78"/>
<organism evidence="2">
    <name type="scientific">marine sediment metagenome</name>
    <dbReference type="NCBI Taxonomy" id="412755"/>
    <lineage>
        <taxon>unclassified sequences</taxon>
        <taxon>metagenomes</taxon>
        <taxon>ecological metagenomes</taxon>
    </lineage>
</organism>
<sequence length="71" mass="8256">MEEKIKRIYTSLIKEHFKNHKQMIFLSGPRQAGKTTVSLMAKEFTSQFSYLNWDNLDHRKIVLEGVKSVAG</sequence>
<evidence type="ECO:0000259" key="1">
    <source>
        <dbReference type="Pfam" id="PF13173"/>
    </source>
</evidence>
<comment type="caution">
    <text evidence="2">The sequence shown here is derived from an EMBL/GenBank/DDBJ whole genome shotgun (WGS) entry which is preliminary data.</text>
</comment>
<dbReference type="InterPro" id="IPR041682">
    <property type="entry name" value="AAA_14"/>
</dbReference>
<feature type="domain" description="AAA" evidence="1">
    <location>
        <begin position="21"/>
        <end position="62"/>
    </location>
</feature>
<feature type="non-terminal residue" evidence="2">
    <location>
        <position position="71"/>
    </location>
</feature>
<name>X1SI78_9ZZZZ</name>
<dbReference type="EMBL" id="BARW01023176">
    <property type="protein sequence ID" value="GAI92668.1"/>
    <property type="molecule type" value="Genomic_DNA"/>
</dbReference>
<proteinExistence type="predicted"/>
<evidence type="ECO:0000313" key="2">
    <source>
        <dbReference type="EMBL" id="GAI92668.1"/>
    </source>
</evidence>
<protein>
    <recommendedName>
        <fullName evidence="1">AAA domain-containing protein</fullName>
    </recommendedName>
</protein>
<reference evidence="2" key="1">
    <citation type="journal article" date="2014" name="Front. Microbiol.">
        <title>High frequency of phylogenetically diverse reductive dehalogenase-homologous genes in deep subseafloor sedimentary metagenomes.</title>
        <authorList>
            <person name="Kawai M."/>
            <person name="Futagami T."/>
            <person name="Toyoda A."/>
            <person name="Takaki Y."/>
            <person name="Nishi S."/>
            <person name="Hori S."/>
            <person name="Arai W."/>
            <person name="Tsubouchi T."/>
            <person name="Morono Y."/>
            <person name="Uchiyama I."/>
            <person name="Ito T."/>
            <person name="Fujiyama A."/>
            <person name="Inagaki F."/>
            <person name="Takami H."/>
        </authorList>
    </citation>
    <scope>NUCLEOTIDE SEQUENCE</scope>
    <source>
        <strain evidence="2">Expedition CK06-06</strain>
    </source>
</reference>
<dbReference type="Pfam" id="PF13173">
    <property type="entry name" value="AAA_14"/>
    <property type="match status" value="1"/>
</dbReference>
<accession>X1SI78</accession>